<accession>A0ABD0L5Q4</accession>
<evidence type="ECO:0000313" key="1">
    <source>
        <dbReference type="EMBL" id="KAK7494924.1"/>
    </source>
</evidence>
<evidence type="ECO:0000313" key="2">
    <source>
        <dbReference type="Proteomes" id="UP001519460"/>
    </source>
</evidence>
<comment type="caution">
    <text evidence="1">The sequence shown here is derived from an EMBL/GenBank/DDBJ whole genome shotgun (WGS) entry which is preliminary data.</text>
</comment>
<organism evidence="1 2">
    <name type="scientific">Batillaria attramentaria</name>
    <dbReference type="NCBI Taxonomy" id="370345"/>
    <lineage>
        <taxon>Eukaryota</taxon>
        <taxon>Metazoa</taxon>
        <taxon>Spiralia</taxon>
        <taxon>Lophotrochozoa</taxon>
        <taxon>Mollusca</taxon>
        <taxon>Gastropoda</taxon>
        <taxon>Caenogastropoda</taxon>
        <taxon>Sorbeoconcha</taxon>
        <taxon>Cerithioidea</taxon>
        <taxon>Batillariidae</taxon>
        <taxon>Batillaria</taxon>
    </lineage>
</organism>
<keyword evidence="2" id="KW-1185">Reference proteome</keyword>
<dbReference type="Proteomes" id="UP001519460">
    <property type="component" value="Unassembled WGS sequence"/>
</dbReference>
<proteinExistence type="predicted"/>
<dbReference type="AlphaFoldDB" id="A0ABD0L5Q4"/>
<name>A0ABD0L5Q4_9CAEN</name>
<sequence length="108" mass="11752">MKYTVTGPVWANRIAVHAGGDYVMPLDGDRSGHIVFDALCINAAWTKPGRLIPLILRGHFRSPCARGLENQLGVGKTIARYGRIENVVMCLVGTGKHRGQCSAHRDSP</sequence>
<reference evidence="1 2" key="1">
    <citation type="journal article" date="2023" name="Sci. Data">
        <title>Genome assembly of the Korean intertidal mud-creeper Batillaria attramentaria.</title>
        <authorList>
            <person name="Patra A.K."/>
            <person name="Ho P.T."/>
            <person name="Jun S."/>
            <person name="Lee S.J."/>
            <person name="Kim Y."/>
            <person name="Won Y.J."/>
        </authorList>
    </citation>
    <scope>NUCLEOTIDE SEQUENCE [LARGE SCALE GENOMIC DNA]</scope>
    <source>
        <strain evidence="1">Wonlab-2016</strain>
    </source>
</reference>
<dbReference type="EMBL" id="JACVVK020000079">
    <property type="protein sequence ID" value="KAK7494924.1"/>
    <property type="molecule type" value="Genomic_DNA"/>
</dbReference>
<protein>
    <submittedName>
        <fullName evidence="1">Uncharacterized protein</fullName>
    </submittedName>
</protein>
<gene>
    <name evidence="1" type="ORF">BaRGS_00013803</name>
</gene>